<keyword evidence="12" id="KW-1185">Reference proteome</keyword>
<evidence type="ECO:0000256" key="3">
    <source>
        <dbReference type="ARBA" id="ARBA00022771"/>
    </source>
</evidence>
<dbReference type="PRINTS" id="PR00619">
    <property type="entry name" value="GATAZNFINGER"/>
</dbReference>
<dbReference type="InterPro" id="IPR039355">
    <property type="entry name" value="Transcription_factor_GATA"/>
</dbReference>
<keyword evidence="2" id="KW-0479">Metal-binding</keyword>
<evidence type="ECO:0000256" key="8">
    <source>
        <dbReference type="PROSITE-ProRule" id="PRU00094"/>
    </source>
</evidence>
<evidence type="ECO:0000256" key="7">
    <source>
        <dbReference type="ARBA" id="ARBA00023242"/>
    </source>
</evidence>
<feature type="compositionally biased region" description="Polar residues" evidence="9">
    <location>
        <begin position="255"/>
        <end position="283"/>
    </location>
</feature>
<dbReference type="Proteomes" id="UP000243515">
    <property type="component" value="Unassembled WGS sequence"/>
</dbReference>
<dbReference type="CDD" id="cd14686">
    <property type="entry name" value="bZIP"/>
    <property type="match status" value="1"/>
</dbReference>
<evidence type="ECO:0000259" key="10">
    <source>
        <dbReference type="PROSITE" id="PS50114"/>
    </source>
</evidence>
<comment type="caution">
    <text evidence="11">The sequence shown here is derived from an EMBL/GenBank/DDBJ whole genome shotgun (WGS) entry which is preliminary data.</text>
</comment>
<feature type="compositionally biased region" description="Polar residues" evidence="9">
    <location>
        <begin position="74"/>
        <end position="89"/>
    </location>
</feature>
<dbReference type="SUPFAM" id="SSF57716">
    <property type="entry name" value="Glucocorticoid receptor-like (DNA-binding domain)"/>
    <property type="match status" value="1"/>
</dbReference>
<evidence type="ECO:0000256" key="2">
    <source>
        <dbReference type="ARBA" id="ARBA00022723"/>
    </source>
</evidence>
<name>A0A232LQT5_9EURO</name>
<evidence type="ECO:0000256" key="1">
    <source>
        <dbReference type="ARBA" id="ARBA00004123"/>
    </source>
</evidence>
<dbReference type="OrthoDB" id="515401at2759"/>
<sequence length="454" mass="48177">MGDESLAPLIFRASPIDPTLRSPSSEAPSQDLATGYQTLTPADGQTPPHGVTTSDYQGHSLPSPDSILPPLSGADTQDSGSGFSTTLATHPSLPGLSALASVASAPTSQLRTSPNDSNDSNHQNSQHHVVNNLTTTTTTTMAYATSSPAATTGSQGNTPPVCQNCGTSTTPLWRRDELGSILCNACGLFLKLHGRPRPISLKTDVIKSRNRVKTAGQGPKRKSGGGPDANGLSAPRSEAGTPPLGTSGYRRASRKTSPGPSDRSNSPISRTNTPGVPSIQHHNSNIAPQHLFDSVTLTDHGFNPSNTLPALQLRQPSPGSTSSVADRHLDVPQTFEGVLALNTSLKTRVSELEVINELFRGRVTELEQSDAAARRSEMIARESEARLRQSLNEAHRREDDLKRRISELEQQLVDRSTLDPSPGSYSNGPGEPATKKMRLSDVVDYAFATPAKSP</sequence>
<dbReference type="PANTHER" id="PTHR10071:SF338">
    <property type="entry name" value="GATA-TYPE DOMAIN-CONTAINING PROTEIN"/>
    <property type="match status" value="1"/>
</dbReference>
<keyword evidence="5" id="KW-0805">Transcription regulation</keyword>
<evidence type="ECO:0000256" key="9">
    <source>
        <dbReference type="SAM" id="MobiDB-lite"/>
    </source>
</evidence>
<dbReference type="GO" id="GO:0000981">
    <property type="term" value="F:DNA-binding transcription factor activity, RNA polymerase II-specific"/>
    <property type="evidence" value="ECO:0007669"/>
    <property type="project" value="TreeGrafter"/>
</dbReference>
<proteinExistence type="predicted"/>
<dbReference type="EMBL" id="NPHW01005658">
    <property type="protein sequence ID" value="OXV06520.1"/>
    <property type="molecule type" value="Genomic_DNA"/>
</dbReference>
<dbReference type="InterPro" id="IPR056998">
    <property type="entry name" value="Asd-4/GZF3_helical"/>
</dbReference>
<evidence type="ECO:0000256" key="6">
    <source>
        <dbReference type="ARBA" id="ARBA00023163"/>
    </source>
</evidence>
<dbReference type="PANTHER" id="PTHR10071">
    <property type="entry name" value="TRANSCRIPTION FACTOR GATA FAMILY MEMBER"/>
    <property type="match status" value="1"/>
</dbReference>
<dbReference type="SMART" id="SM00401">
    <property type="entry name" value="ZnF_GATA"/>
    <property type="match status" value="1"/>
</dbReference>
<evidence type="ECO:0000313" key="12">
    <source>
        <dbReference type="Proteomes" id="UP000243515"/>
    </source>
</evidence>
<accession>A0A232LQT5</accession>
<feature type="region of interest" description="Disordered" evidence="9">
    <location>
        <begin position="202"/>
        <end position="283"/>
    </location>
</feature>
<reference evidence="11 12" key="1">
    <citation type="journal article" date="2015" name="Environ. Microbiol.">
        <title>Metagenome sequence of Elaphomyces granulatus from sporocarp tissue reveals Ascomycota ectomycorrhizal fingerprints of genome expansion and a Proteobacteria-rich microbiome.</title>
        <authorList>
            <person name="Quandt C.A."/>
            <person name="Kohler A."/>
            <person name="Hesse C.N."/>
            <person name="Sharpton T.J."/>
            <person name="Martin F."/>
            <person name="Spatafora J.W."/>
        </authorList>
    </citation>
    <scope>NUCLEOTIDE SEQUENCE [LARGE SCALE GENOMIC DNA]</scope>
    <source>
        <strain evidence="11 12">OSC145934</strain>
    </source>
</reference>
<organism evidence="11 12">
    <name type="scientific">Elaphomyces granulatus</name>
    <dbReference type="NCBI Taxonomy" id="519963"/>
    <lineage>
        <taxon>Eukaryota</taxon>
        <taxon>Fungi</taxon>
        <taxon>Dikarya</taxon>
        <taxon>Ascomycota</taxon>
        <taxon>Pezizomycotina</taxon>
        <taxon>Eurotiomycetes</taxon>
        <taxon>Eurotiomycetidae</taxon>
        <taxon>Eurotiales</taxon>
        <taxon>Elaphomycetaceae</taxon>
        <taxon>Elaphomyces</taxon>
    </lineage>
</organism>
<gene>
    <name evidence="11" type="ORF">Egran_05712</name>
</gene>
<dbReference type="GO" id="GO:0000122">
    <property type="term" value="P:negative regulation of transcription by RNA polymerase II"/>
    <property type="evidence" value="ECO:0007669"/>
    <property type="project" value="TreeGrafter"/>
</dbReference>
<feature type="compositionally biased region" description="Low complexity" evidence="9">
    <location>
        <begin position="115"/>
        <end position="128"/>
    </location>
</feature>
<feature type="region of interest" description="Disordered" evidence="9">
    <location>
        <begin position="409"/>
        <end position="440"/>
    </location>
</feature>
<feature type="compositionally biased region" description="Polar residues" evidence="9">
    <location>
        <begin position="21"/>
        <end position="40"/>
    </location>
</feature>
<comment type="subcellular location">
    <subcellularLocation>
        <location evidence="1">Nucleus</location>
    </subcellularLocation>
</comment>
<protein>
    <recommendedName>
        <fullName evidence="10">GATA-type domain-containing protein</fullName>
    </recommendedName>
</protein>
<feature type="region of interest" description="Disordered" evidence="9">
    <location>
        <begin position="1"/>
        <end position="89"/>
    </location>
</feature>
<dbReference type="PROSITE" id="PS00344">
    <property type="entry name" value="GATA_ZN_FINGER_1"/>
    <property type="match status" value="1"/>
</dbReference>
<dbReference type="Gene3D" id="3.30.50.10">
    <property type="entry name" value="Erythroid Transcription Factor GATA-1, subunit A"/>
    <property type="match status" value="1"/>
</dbReference>
<dbReference type="Pfam" id="PF25026">
    <property type="entry name" value="Asd-4"/>
    <property type="match status" value="1"/>
</dbReference>
<dbReference type="InterPro" id="IPR013088">
    <property type="entry name" value="Znf_NHR/GATA"/>
</dbReference>
<evidence type="ECO:0000256" key="4">
    <source>
        <dbReference type="ARBA" id="ARBA00022833"/>
    </source>
</evidence>
<keyword evidence="3 8" id="KW-0863">Zinc-finger</keyword>
<dbReference type="FunFam" id="3.30.50.10:FF:000007">
    <property type="entry name" value="Nitrogen regulatory AreA, N-terminal"/>
    <property type="match status" value="1"/>
</dbReference>
<feature type="domain" description="GATA-type" evidence="10">
    <location>
        <begin position="162"/>
        <end position="209"/>
    </location>
</feature>
<dbReference type="InterPro" id="IPR000679">
    <property type="entry name" value="Znf_GATA"/>
</dbReference>
<dbReference type="GO" id="GO:0008270">
    <property type="term" value="F:zinc ion binding"/>
    <property type="evidence" value="ECO:0007669"/>
    <property type="project" value="UniProtKB-KW"/>
</dbReference>
<dbReference type="GO" id="GO:0000978">
    <property type="term" value="F:RNA polymerase II cis-regulatory region sequence-specific DNA binding"/>
    <property type="evidence" value="ECO:0007669"/>
    <property type="project" value="TreeGrafter"/>
</dbReference>
<dbReference type="Pfam" id="PF00320">
    <property type="entry name" value="GATA"/>
    <property type="match status" value="1"/>
</dbReference>
<dbReference type="PROSITE" id="PS50114">
    <property type="entry name" value="GATA_ZN_FINGER_2"/>
    <property type="match status" value="1"/>
</dbReference>
<feature type="compositionally biased region" description="Low complexity" evidence="9">
    <location>
        <begin position="60"/>
        <end position="72"/>
    </location>
</feature>
<dbReference type="GO" id="GO:0045944">
    <property type="term" value="P:positive regulation of transcription by RNA polymerase II"/>
    <property type="evidence" value="ECO:0007669"/>
    <property type="project" value="TreeGrafter"/>
</dbReference>
<keyword evidence="6" id="KW-0804">Transcription</keyword>
<feature type="compositionally biased region" description="Polar residues" evidence="9">
    <location>
        <begin position="104"/>
        <end position="114"/>
    </location>
</feature>
<evidence type="ECO:0000256" key="5">
    <source>
        <dbReference type="ARBA" id="ARBA00023015"/>
    </source>
</evidence>
<keyword evidence="7" id="KW-0539">Nucleus</keyword>
<dbReference type="AlphaFoldDB" id="A0A232LQT5"/>
<evidence type="ECO:0000313" key="11">
    <source>
        <dbReference type="EMBL" id="OXV06520.1"/>
    </source>
</evidence>
<feature type="region of interest" description="Disordered" evidence="9">
    <location>
        <begin position="102"/>
        <end position="128"/>
    </location>
</feature>
<dbReference type="GO" id="GO:0005634">
    <property type="term" value="C:nucleus"/>
    <property type="evidence" value="ECO:0007669"/>
    <property type="project" value="UniProtKB-SubCell"/>
</dbReference>
<keyword evidence="4" id="KW-0862">Zinc</keyword>
<dbReference type="CDD" id="cd00202">
    <property type="entry name" value="ZnF_GATA"/>
    <property type="match status" value="1"/>
</dbReference>